<dbReference type="Gramene" id="OE9A120162T3">
    <property type="protein sequence ID" value="OE9A120162C3"/>
    <property type="gene ID" value="OE9A120162"/>
</dbReference>
<evidence type="ECO:0000313" key="3">
    <source>
        <dbReference type="Proteomes" id="UP000594638"/>
    </source>
</evidence>
<dbReference type="Proteomes" id="UP000594638">
    <property type="component" value="Unassembled WGS sequence"/>
</dbReference>
<sequence length="554" mass="62762">MQGSEELNSWREELASLVEDTGIPFTGDGIGILTPGSTTTEPPLFESVETEATSSVESESIKDQINGFAKAWAELMAELGRGCKDVVQQTLLTEDSYIVKKTKEPLNQVTEKLRFLNEFLPEDRDPVQAWSVIFFVFILALAALTENEYYSNLQTVKKVHIHPPSALRVLLPDGRYMAYREVGVPADKARFSLVTPHGFLSSRLAGTERILDKTWGIRTLFSCYNLLKCFHVIGIPGVKVSLLEEYGVRLITYDLPGFGESDPHPNRNLSSSALDMSYLAEAVGVKGKFWVLGYSSGSMHAWAALKYIPNRVAGAAMFAPWINPYESSMSKEERSGTWKNWTRKRKFLYYLARRFPKFLGYLYRQTFLSGKHGQINKWLSLSLGKKDTTLVKTSDFEEFWHRDVEESIRQGKTKPFIEEAVIQVSNWGFSLVDLQVQRKCQRKGIFPWLQFIYGEAECELTGFLGPIHIWQGMDDMVVPPRMTDYVARVLPNTFMHRLPEEGHFSYFFLCNDCHKQIFSTLFGNPQGPLDTVDVAPIKENGDDESTKADSAIGI</sequence>
<dbReference type="SUPFAM" id="SSF53474">
    <property type="entry name" value="alpha/beta-Hydrolases"/>
    <property type="match status" value="1"/>
</dbReference>
<dbReference type="OrthoDB" id="294702at2759"/>
<gene>
    <name evidence="2" type="ORF">OLEA9_A120162</name>
</gene>
<dbReference type="Gene3D" id="3.40.50.1820">
    <property type="entry name" value="alpha/beta hydrolase"/>
    <property type="match status" value="1"/>
</dbReference>
<reference evidence="2 3" key="1">
    <citation type="submission" date="2019-12" db="EMBL/GenBank/DDBJ databases">
        <authorList>
            <person name="Alioto T."/>
            <person name="Alioto T."/>
            <person name="Gomez Garrido J."/>
        </authorList>
    </citation>
    <scope>NUCLEOTIDE SEQUENCE [LARGE SCALE GENOMIC DNA]</scope>
</reference>
<dbReference type="GO" id="GO:0016787">
    <property type="term" value="F:hydrolase activity"/>
    <property type="evidence" value="ECO:0007669"/>
    <property type="project" value="UniProtKB-KW"/>
</dbReference>
<evidence type="ECO:0000259" key="1">
    <source>
        <dbReference type="Pfam" id="PF00561"/>
    </source>
</evidence>
<feature type="domain" description="AB hydrolase-1" evidence="1">
    <location>
        <begin position="242"/>
        <end position="507"/>
    </location>
</feature>
<dbReference type="InterPro" id="IPR029058">
    <property type="entry name" value="AB_hydrolase_fold"/>
</dbReference>
<organism evidence="2 3">
    <name type="scientific">Olea europaea subsp. europaea</name>
    <dbReference type="NCBI Taxonomy" id="158383"/>
    <lineage>
        <taxon>Eukaryota</taxon>
        <taxon>Viridiplantae</taxon>
        <taxon>Streptophyta</taxon>
        <taxon>Embryophyta</taxon>
        <taxon>Tracheophyta</taxon>
        <taxon>Spermatophyta</taxon>
        <taxon>Magnoliopsida</taxon>
        <taxon>eudicotyledons</taxon>
        <taxon>Gunneridae</taxon>
        <taxon>Pentapetalae</taxon>
        <taxon>asterids</taxon>
        <taxon>lamiids</taxon>
        <taxon>Lamiales</taxon>
        <taxon>Oleaceae</taxon>
        <taxon>Oleeae</taxon>
        <taxon>Olea</taxon>
    </lineage>
</organism>
<dbReference type="InterPro" id="IPR000073">
    <property type="entry name" value="AB_hydrolase_1"/>
</dbReference>
<dbReference type="AlphaFoldDB" id="A0A8S0TFJ1"/>
<comment type="caution">
    <text evidence="2">The sequence shown here is derived from an EMBL/GenBank/DDBJ whole genome shotgun (WGS) entry which is preliminary data.</text>
</comment>
<name>A0A8S0TFJ1_OLEEU</name>
<keyword evidence="3" id="KW-1185">Reference proteome</keyword>
<dbReference type="EMBL" id="CACTIH010006089">
    <property type="protein sequence ID" value="CAA3004089.1"/>
    <property type="molecule type" value="Genomic_DNA"/>
</dbReference>
<protein>
    <submittedName>
        <fullName evidence="2">Epoxide hydrolase 2</fullName>
    </submittedName>
</protein>
<dbReference type="Pfam" id="PF00561">
    <property type="entry name" value="Abhydrolase_1"/>
    <property type="match status" value="1"/>
</dbReference>
<dbReference type="PANTHER" id="PTHR45763:SF8">
    <property type="entry name" value="ALPHA_BETA-HYDROLASES SUPERFAMILY PROTEIN"/>
    <property type="match status" value="1"/>
</dbReference>
<accession>A0A8S0TFJ1</accession>
<dbReference type="PANTHER" id="PTHR45763">
    <property type="entry name" value="HYDROLASE, ALPHA/BETA FOLD FAMILY PROTEIN, EXPRESSED-RELATED"/>
    <property type="match status" value="1"/>
</dbReference>
<proteinExistence type="predicted"/>
<evidence type="ECO:0000313" key="2">
    <source>
        <dbReference type="EMBL" id="CAA3004089.1"/>
    </source>
</evidence>
<keyword evidence="2" id="KW-0378">Hydrolase</keyword>